<sequence length="256" mass="28638">MSIEHPERTPAAWTRECLALLQQINPGYQRNRQVTGRFIEFVRPTPGGLLVSQNFVRVQRDYYLSYALTFGSLPVTTRLYHPLLAGVRFHNCGISSQWRDDFGLSRGDPGYPSGLWSFGPWRSNTLENIARGFALNDEFMYPRYRQVLADGKAHLVRLFEAALRIVPQIDASVPIAGQAARFGVDPHALASYPLVSSALNAFTVARHGRCYVGFGPKTNTVDLADIAPELMVLHFADEFLQVRDRLADLVAMAEAL</sequence>
<accession>A0A7X0PKN0</accession>
<proteinExistence type="predicted"/>
<dbReference type="RefSeq" id="WP_184864989.1">
    <property type="nucleotide sequence ID" value="NZ_JACHLK010000022.1"/>
</dbReference>
<dbReference type="AlphaFoldDB" id="A0A7X0PKN0"/>
<gene>
    <name evidence="1" type="ORF">HNP48_006417</name>
</gene>
<dbReference type="Proteomes" id="UP000575083">
    <property type="component" value="Unassembled WGS sequence"/>
</dbReference>
<evidence type="ECO:0000313" key="2">
    <source>
        <dbReference type="Proteomes" id="UP000575083"/>
    </source>
</evidence>
<keyword evidence="2" id="KW-1185">Reference proteome</keyword>
<dbReference type="EMBL" id="JACHLK010000022">
    <property type="protein sequence ID" value="MBB6563693.1"/>
    <property type="molecule type" value="Genomic_DNA"/>
</dbReference>
<protein>
    <submittedName>
        <fullName evidence="1">Uncharacterized protein</fullName>
    </submittedName>
</protein>
<name>A0A7X0PKN0_9BURK</name>
<organism evidence="1 2">
    <name type="scientific">Acidovorax soli</name>
    <dbReference type="NCBI Taxonomy" id="592050"/>
    <lineage>
        <taxon>Bacteria</taxon>
        <taxon>Pseudomonadati</taxon>
        <taxon>Pseudomonadota</taxon>
        <taxon>Betaproteobacteria</taxon>
        <taxon>Burkholderiales</taxon>
        <taxon>Comamonadaceae</taxon>
        <taxon>Acidovorax</taxon>
    </lineage>
</organism>
<evidence type="ECO:0000313" key="1">
    <source>
        <dbReference type="EMBL" id="MBB6563693.1"/>
    </source>
</evidence>
<comment type="caution">
    <text evidence="1">The sequence shown here is derived from an EMBL/GenBank/DDBJ whole genome shotgun (WGS) entry which is preliminary data.</text>
</comment>
<reference evidence="1 2" key="1">
    <citation type="submission" date="2020-08" db="EMBL/GenBank/DDBJ databases">
        <title>Functional genomics of gut bacteria from endangered species of beetles.</title>
        <authorList>
            <person name="Carlos-Shanley C."/>
        </authorList>
    </citation>
    <scope>NUCLEOTIDE SEQUENCE [LARGE SCALE GENOMIC DNA]</scope>
    <source>
        <strain evidence="1 2">S00198</strain>
    </source>
</reference>